<sequence>MMKRMKKILFVFMAILLILPSFLVSAESNQNKTEEETSESKGNISSKDEVVYATLGATGDSKEIFVVNTFDVAKAGTIVDYGHYESLKNLTDLSKIEQNHDTVEFQAAEGKFYYQGNMNNESLPWNISISYFLDGEKMNPEELAGKDGHVEIHIETTANKQVDPLFFENYLLQISMTLDPTIYSNIQAPDGMIANAGKNKQVTFTVMPEKEEEFVLEAEVDGFELDGIEFTGVPSSMSIDSPDMDDVTGDMESLTDAIAEVNNGVGELRTGVSDLNSGVSSLRDGSAQYKQGMSDISAGSSDLIQGSKSIDQALVAMSSSLDVGEVDLSELEKLATGLKEISKGLNESADGLDELKEGYTSAYTALDEAMQAIPEHEISEEEFQELYMSGADPETVDKLVETYEKALIAKGTYTNEDLQKAFKAVDPTLTEVSNGLKEMATNMDTMASELDSSLEGMDVSDSLGQLQEGLEALSSNYKDFHSGLTEYTNGVGQLANSYHELHAGIEELSGGTNELENGVAELHNGTNELYESTNDLPDQMKEEVDQMVSEYDKSDIEPVSFVSSKNNDKIQSVQFIISTDSIQIEEPETVEAPKEEEKGFWDRLMDLFS</sequence>
<comment type="caution">
    <text evidence="2">The sequence shown here is derived from an EMBL/GenBank/DDBJ whole genome shotgun (WGS) entry which is preliminary data.</text>
</comment>
<dbReference type="OrthoDB" id="9815841at2"/>
<keyword evidence="3" id="KW-1185">Reference proteome</keyword>
<gene>
    <name evidence="2" type="ORF">D8M06_09165</name>
</gene>
<dbReference type="SUPFAM" id="SSF58104">
    <property type="entry name" value="Methyl-accepting chemotaxis protein (MCP) signaling domain"/>
    <property type="match status" value="1"/>
</dbReference>
<protein>
    <submittedName>
        <fullName evidence="2">YhgE/Pip domain-containing protein</fullName>
    </submittedName>
</protein>
<feature type="signal peptide" evidence="1">
    <location>
        <begin position="1"/>
        <end position="26"/>
    </location>
</feature>
<dbReference type="Proteomes" id="UP000269301">
    <property type="component" value="Unassembled WGS sequence"/>
</dbReference>
<organism evidence="2 3">
    <name type="scientific">Oceanobacillus halophilus</name>
    <dbReference type="NCBI Taxonomy" id="930130"/>
    <lineage>
        <taxon>Bacteria</taxon>
        <taxon>Bacillati</taxon>
        <taxon>Bacillota</taxon>
        <taxon>Bacilli</taxon>
        <taxon>Bacillales</taxon>
        <taxon>Bacillaceae</taxon>
        <taxon>Oceanobacillus</taxon>
    </lineage>
</organism>
<dbReference type="EMBL" id="RBZP01000005">
    <property type="protein sequence ID" value="RKQ33980.1"/>
    <property type="molecule type" value="Genomic_DNA"/>
</dbReference>
<name>A0A495A4J9_9BACI</name>
<dbReference type="InterPro" id="IPR023908">
    <property type="entry name" value="xxxLxxG_rpt"/>
</dbReference>
<dbReference type="NCBIfam" id="TIGR03057">
    <property type="entry name" value="xxxLxxG_by_4"/>
    <property type="match status" value="2"/>
</dbReference>
<accession>A0A495A4J9</accession>
<keyword evidence="1" id="KW-0732">Signal</keyword>
<evidence type="ECO:0000313" key="3">
    <source>
        <dbReference type="Proteomes" id="UP000269301"/>
    </source>
</evidence>
<proteinExistence type="predicted"/>
<dbReference type="AlphaFoldDB" id="A0A495A4J9"/>
<feature type="chain" id="PRO_5019795181" evidence="1">
    <location>
        <begin position="27"/>
        <end position="609"/>
    </location>
</feature>
<evidence type="ECO:0000313" key="2">
    <source>
        <dbReference type="EMBL" id="RKQ33980.1"/>
    </source>
</evidence>
<reference evidence="2 3" key="1">
    <citation type="journal article" date="2016" name="Int. J. Syst. Evol. Microbiol.">
        <title>Oceanobacillus halophilus sp. nov., a novel moderately halophilic bacterium from a hypersaline lake.</title>
        <authorList>
            <person name="Amoozegar M.A."/>
            <person name="Bagheri M."/>
            <person name="Makhdoumi A."/>
            <person name="Nikou M.M."/>
            <person name="Fazeli S.A.S."/>
            <person name="Schumann P."/>
            <person name="Sproer C."/>
            <person name="Sanchez-Porro C."/>
            <person name="Ventosa A."/>
        </authorList>
    </citation>
    <scope>NUCLEOTIDE SEQUENCE [LARGE SCALE GENOMIC DNA]</scope>
    <source>
        <strain evidence="2 3">DSM 23996</strain>
    </source>
</reference>
<dbReference type="Gene3D" id="1.10.287.950">
    <property type="entry name" value="Methyl-accepting chemotaxis protein"/>
    <property type="match status" value="2"/>
</dbReference>
<evidence type="ECO:0000256" key="1">
    <source>
        <dbReference type="SAM" id="SignalP"/>
    </source>
</evidence>